<evidence type="ECO:0000256" key="4">
    <source>
        <dbReference type="ARBA" id="ARBA00022692"/>
    </source>
</evidence>
<protein>
    <submittedName>
        <fullName evidence="9">ABC transporter permease subunit</fullName>
    </submittedName>
</protein>
<comment type="caution">
    <text evidence="9">The sequence shown here is derived from an EMBL/GenBank/DDBJ whole genome shotgun (WGS) entry which is preliminary data.</text>
</comment>
<feature type="transmembrane region" description="Helical" evidence="7">
    <location>
        <begin position="395"/>
        <end position="420"/>
    </location>
</feature>
<organism evidence="9 10">
    <name type="scientific">Pseudogemmobacter lacusdianii</name>
    <dbReference type="NCBI Taxonomy" id="3069608"/>
    <lineage>
        <taxon>Bacteria</taxon>
        <taxon>Pseudomonadati</taxon>
        <taxon>Pseudomonadota</taxon>
        <taxon>Alphaproteobacteria</taxon>
        <taxon>Rhodobacterales</taxon>
        <taxon>Paracoccaceae</taxon>
        <taxon>Pseudogemmobacter</taxon>
    </lineage>
</organism>
<keyword evidence="2 7" id="KW-0813">Transport</keyword>
<feature type="transmembrane region" description="Helical" evidence="7">
    <location>
        <begin position="432"/>
        <end position="456"/>
    </location>
</feature>
<evidence type="ECO:0000256" key="5">
    <source>
        <dbReference type="ARBA" id="ARBA00022989"/>
    </source>
</evidence>
<feature type="transmembrane region" description="Helical" evidence="7">
    <location>
        <begin position="105"/>
        <end position="122"/>
    </location>
</feature>
<dbReference type="EMBL" id="JAVDBT010000025">
    <property type="protein sequence ID" value="MDQ2068154.1"/>
    <property type="molecule type" value="Genomic_DNA"/>
</dbReference>
<feature type="transmembrane region" description="Helical" evidence="7">
    <location>
        <begin position="129"/>
        <end position="153"/>
    </location>
</feature>
<dbReference type="Gene3D" id="1.10.3720.10">
    <property type="entry name" value="MetI-like"/>
    <property type="match status" value="2"/>
</dbReference>
<sequence length="670" mass="71199">MTAVWGNRQYRIWTGLLLLSVLLVVLAQHVPLFKSFPAWLVLDLSTWLNSVISALFETLRPLGMLLSTLAEMPLAGIRSLLAWAPWPATSLLVILVALYAGGLRLALFAAVALGMVVVMGYWPKAMNTLALVIISVPVAVSIGFALGALAHRLPKIRPAMIALLDVMQTWPAFGYLIPLLILFGFGPTAGLTASVIFSVPPMVRNTLVGLSDVPPAIVESALMAGARPRQLFWQAMVPTAMPQLLVGVNQTTMASLSMVIIIAIIGGFNDLGWEVLSAMRAAELGRSLGAGLVIVLIAVLLDRITRGFAERGGRAISGGVLRAGMVIALILAVLLSGYDLLPGDQAQRLLRRIDGWLLDFVAWSAPVFAVLRNAITYGVMLPMRIGFSGSASPMVWGFALTPAITAAYVLVAVALALILGRRKPMRGIVTGFAALLFWTGLPAFPWPGVFAVIGVATWQKGGAGLFALAMAGLGLAGLSGLWVPMMQSIYLAAVAVLICFVIGGALGVLAAENDRFSAILRPISDTLQTLPQFVFLIPALMLFKVGEFTALIAIALYAVVPPIRYVEHGLRNVRPDLVEAGVQMGATPWQLLWQVKLPLARSSVLLGLNQTIMAALSMLVIAALVGTRELGQQVYVALSKADAGAGLIAGAIITAIALISDRLLRRRVSN</sequence>
<dbReference type="InterPro" id="IPR035906">
    <property type="entry name" value="MetI-like_sf"/>
</dbReference>
<evidence type="ECO:0000256" key="2">
    <source>
        <dbReference type="ARBA" id="ARBA00022448"/>
    </source>
</evidence>
<dbReference type="Pfam" id="PF00528">
    <property type="entry name" value="BPD_transp_1"/>
    <property type="match status" value="2"/>
</dbReference>
<reference evidence="9 10" key="1">
    <citation type="submission" date="2023-08" db="EMBL/GenBank/DDBJ databases">
        <title>Characterization of two Paracoccaceae strains isolated from Phycosphere and proposal of Xinfangfangia lacusdiani sp. nov.</title>
        <authorList>
            <person name="Deng Y."/>
            <person name="Zhang Y.Q."/>
        </authorList>
    </citation>
    <scope>NUCLEOTIDE SEQUENCE [LARGE SCALE GENOMIC DNA]</scope>
    <source>
        <strain evidence="9 10">CPCC 101601</strain>
    </source>
</reference>
<dbReference type="SUPFAM" id="SSF161098">
    <property type="entry name" value="MetI-like"/>
    <property type="match status" value="2"/>
</dbReference>
<dbReference type="InterPro" id="IPR000515">
    <property type="entry name" value="MetI-like"/>
</dbReference>
<feature type="transmembrane region" description="Helical" evidence="7">
    <location>
        <begin position="284"/>
        <end position="301"/>
    </location>
</feature>
<feature type="transmembrane region" description="Helical" evidence="7">
    <location>
        <begin position="645"/>
        <end position="664"/>
    </location>
</feature>
<comment type="subcellular location">
    <subcellularLocation>
        <location evidence="1 7">Cell membrane</location>
        <topology evidence="1 7">Multi-pass membrane protein</topology>
    </subcellularLocation>
</comment>
<feature type="transmembrane region" description="Helical" evidence="7">
    <location>
        <begin position="173"/>
        <end position="197"/>
    </location>
</feature>
<feature type="transmembrane region" description="Helical" evidence="7">
    <location>
        <begin position="490"/>
        <end position="510"/>
    </location>
</feature>
<dbReference type="CDD" id="cd06261">
    <property type="entry name" value="TM_PBP2"/>
    <property type="match status" value="2"/>
</dbReference>
<evidence type="ECO:0000313" key="9">
    <source>
        <dbReference type="EMBL" id="MDQ2068154.1"/>
    </source>
</evidence>
<dbReference type="PANTHER" id="PTHR47737">
    <property type="entry name" value="GLYCINE BETAINE/PROLINE BETAINE TRANSPORT SYSTEM PERMEASE PROTEIN PROW"/>
    <property type="match status" value="1"/>
</dbReference>
<feature type="transmembrane region" description="Helical" evidence="7">
    <location>
        <begin position="604"/>
        <end position="625"/>
    </location>
</feature>
<dbReference type="Proteomes" id="UP001239680">
    <property type="component" value="Unassembled WGS sequence"/>
</dbReference>
<feature type="transmembrane region" description="Helical" evidence="7">
    <location>
        <begin position="80"/>
        <end position="99"/>
    </location>
</feature>
<feature type="domain" description="ABC transmembrane type-1" evidence="8">
    <location>
        <begin position="485"/>
        <end position="664"/>
    </location>
</feature>
<keyword evidence="10" id="KW-1185">Reference proteome</keyword>
<dbReference type="PROSITE" id="PS50928">
    <property type="entry name" value="ABC_TM1"/>
    <property type="match status" value="2"/>
</dbReference>
<feature type="transmembrane region" description="Helical" evidence="7">
    <location>
        <begin position="462"/>
        <end position="483"/>
    </location>
</feature>
<evidence type="ECO:0000313" key="10">
    <source>
        <dbReference type="Proteomes" id="UP001239680"/>
    </source>
</evidence>
<keyword evidence="4 7" id="KW-0812">Transmembrane</keyword>
<keyword evidence="5 7" id="KW-1133">Transmembrane helix</keyword>
<evidence type="ECO:0000256" key="3">
    <source>
        <dbReference type="ARBA" id="ARBA00022475"/>
    </source>
</evidence>
<evidence type="ECO:0000256" key="6">
    <source>
        <dbReference type="ARBA" id="ARBA00023136"/>
    </source>
</evidence>
<comment type="similarity">
    <text evidence="7">Belongs to the binding-protein-dependent transport system permease family.</text>
</comment>
<feature type="domain" description="ABC transmembrane type-1" evidence="8">
    <location>
        <begin position="125"/>
        <end position="305"/>
    </location>
</feature>
<dbReference type="RefSeq" id="WP_306681865.1">
    <property type="nucleotide sequence ID" value="NZ_JAVDBT010000025.1"/>
</dbReference>
<keyword evidence="6 7" id="KW-0472">Membrane</keyword>
<keyword evidence="3" id="KW-1003">Cell membrane</keyword>
<evidence type="ECO:0000256" key="7">
    <source>
        <dbReference type="RuleBase" id="RU363032"/>
    </source>
</evidence>
<name>A0ABU0W2A7_9RHOB</name>
<proteinExistence type="inferred from homology"/>
<evidence type="ECO:0000256" key="1">
    <source>
        <dbReference type="ARBA" id="ARBA00004651"/>
    </source>
</evidence>
<gene>
    <name evidence="9" type="ORF">Q9295_17420</name>
</gene>
<feature type="transmembrane region" description="Helical" evidence="7">
    <location>
        <begin position="353"/>
        <end position="375"/>
    </location>
</feature>
<evidence type="ECO:0000259" key="8">
    <source>
        <dbReference type="PROSITE" id="PS50928"/>
    </source>
</evidence>
<dbReference type="PANTHER" id="PTHR47737:SF1">
    <property type="entry name" value="GLYCINE BETAINE_PROLINE BETAINE TRANSPORT SYSTEM PERMEASE PROTEIN PROW"/>
    <property type="match status" value="1"/>
</dbReference>
<feature type="transmembrane region" description="Helical" evidence="7">
    <location>
        <begin position="530"/>
        <end position="560"/>
    </location>
</feature>
<feature type="transmembrane region" description="Helical" evidence="7">
    <location>
        <begin position="321"/>
        <end position="341"/>
    </location>
</feature>
<feature type="transmembrane region" description="Helical" evidence="7">
    <location>
        <begin position="254"/>
        <end position="272"/>
    </location>
</feature>
<accession>A0ABU0W2A7</accession>